<gene>
    <name evidence="1" type="ORF">AGR2A_Cc70085</name>
</gene>
<dbReference type="AlphaFoldDB" id="A0A9W5F109"/>
<dbReference type="RefSeq" id="WP_080822478.1">
    <property type="nucleotide sequence ID" value="NZ_LT009718.1"/>
</dbReference>
<evidence type="ECO:0000313" key="1">
    <source>
        <dbReference type="EMBL" id="CUW93691.1"/>
    </source>
</evidence>
<keyword evidence="2" id="KW-1185">Reference proteome</keyword>
<dbReference type="EMBL" id="FBVY01000018">
    <property type="protein sequence ID" value="CUW93691.1"/>
    <property type="molecule type" value="Genomic_DNA"/>
</dbReference>
<sequence length="166" mass="19787">MTAPRRRFGLPPLTIHVESMDIEELVNESLHRQRDMAEILDLYDFGCDETISRIGWHMSQRTGSDFRIGRRILQLMSKDSYLMPPPEFRLSRQTEPTEEDMFRAPIVTPYRVELWQSGSTPAEWRVHGSVYHRDWEPRIWSRLLFLNRQWGMALTDDGWVRLGRRI</sequence>
<dbReference type="Proteomes" id="UP000191933">
    <property type="component" value="Unassembled WGS sequence"/>
</dbReference>
<accession>A0A9W5F109</accession>
<reference evidence="1 2" key="1">
    <citation type="submission" date="2016-01" db="EMBL/GenBank/DDBJ databases">
        <authorList>
            <person name="Regsiter A."/>
            <person name="william w."/>
        </authorList>
    </citation>
    <scope>NUCLEOTIDE SEQUENCE [LARGE SCALE GENOMIC DNA]</scope>
    <source>
        <strain evidence="1 2">CFBP 5494</strain>
    </source>
</reference>
<comment type="caution">
    <text evidence="1">The sequence shown here is derived from an EMBL/GenBank/DDBJ whole genome shotgun (WGS) entry which is preliminary data.</text>
</comment>
<proteinExistence type="predicted"/>
<name>A0A9W5F109_9HYPH</name>
<organism evidence="1 2">
    <name type="scientific">Agrobacterium genomosp. 2 str. CFBP 5494</name>
    <dbReference type="NCBI Taxonomy" id="1183436"/>
    <lineage>
        <taxon>Bacteria</taxon>
        <taxon>Pseudomonadati</taxon>
        <taxon>Pseudomonadota</taxon>
        <taxon>Alphaproteobacteria</taxon>
        <taxon>Hyphomicrobiales</taxon>
        <taxon>Rhizobiaceae</taxon>
        <taxon>Rhizobium/Agrobacterium group</taxon>
        <taxon>Agrobacterium</taxon>
        <taxon>Agrobacterium tumefaciens complex</taxon>
    </lineage>
</organism>
<protein>
    <submittedName>
        <fullName evidence="1">Uncharacterized protein</fullName>
    </submittedName>
</protein>
<evidence type="ECO:0000313" key="2">
    <source>
        <dbReference type="Proteomes" id="UP000191933"/>
    </source>
</evidence>